<keyword evidence="5 7" id="KW-0520">NAD</keyword>
<evidence type="ECO:0000313" key="12">
    <source>
        <dbReference type="Proteomes" id="UP001295684"/>
    </source>
</evidence>
<dbReference type="InterPro" id="IPR001433">
    <property type="entry name" value="OxRdtase_FAD/NAD-bd"/>
</dbReference>
<feature type="binding site" evidence="6">
    <location>
        <position position="180"/>
    </location>
    <ligand>
        <name>FAD</name>
        <dbReference type="ChEBI" id="CHEBI:57692"/>
    </ligand>
</feature>
<dbReference type="InterPro" id="IPR001709">
    <property type="entry name" value="Flavoprot_Pyr_Nucl_cyt_Rdtase"/>
</dbReference>
<dbReference type="Pfam" id="PF00970">
    <property type="entry name" value="FAD_binding_6"/>
    <property type="match status" value="1"/>
</dbReference>
<dbReference type="SUPFAM" id="SSF63380">
    <property type="entry name" value="Riboflavin synthase domain-like"/>
    <property type="match status" value="1"/>
</dbReference>
<comment type="catalytic activity">
    <reaction evidence="7">
        <text>2 Fe(III)-[cytochrome b5] + NADH = 2 Fe(II)-[cytochrome b5] + NAD(+) + H(+)</text>
        <dbReference type="Rhea" id="RHEA:46680"/>
        <dbReference type="Rhea" id="RHEA-COMP:10438"/>
        <dbReference type="Rhea" id="RHEA-COMP:10439"/>
        <dbReference type="ChEBI" id="CHEBI:15378"/>
        <dbReference type="ChEBI" id="CHEBI:29033"/>
        <dbReference type="ChEBI" id="CHEBI:29034"/>
        <dbReference type="ChEBI" id="CHEBI:57540"/>
        <dbReference type="ChEBI" id="CHEBI:57945"/>
        <dbReference type="EC" id="1.6.2.2"/>
    </reaction>
</comment>
<dbReference type="Pfam" id="PF00175">
    <property type="entry name" value="NAD_binding_1"/>
    <property type="match status" value="1"/>
</dbReference>
<evidence type="ECO:0000256" key="2">
    <source>
        <dbReference type="ARBA" id="ARBA00022630"/>
    </source>
</evidence>
<dbReference type="Gene3D" id="3.40.50.80">
    <property type="entry name" value="Nucleotide-binding domain of ferredoxin-NADP reductase (FNR) module"/>
    <property type="match status" value="1"/>
</dbReference>
<gene>
    <name evidence="11" type="ORF">ECRASSUSDP1_LOCUS14746</name>
</gene>
<dbReference type="PANTHER" id="PTHR19370:SF185">
    <property type="entry name" value="NADH-CYTOCHROME B5 REDUCTASE"/>
    <property type="match status" value="1"/>
</dbReference>
<proteinExistence type="inferred from homology"/>
<feature type="binding site" evidence="6">
    <location>
        <position position="165"/>
    </location>
    <ligand>
        <name>FAD</name>
        <dbReference type="ChEBI" id="CHEBI:57692"/>
    </ligand>
</feature>
<dbReference type="InterPro" id="IPR001834">
    <property type="entry name" value="CBR-like"/>
</dbReference>
<dbReference type="EMBL" id="CAMPGE010014748">
    <property type="protein sequence ID" value="CAI2373400.1"/>
    <property type="molecule type" value="Genomic_DNA"/>
</dbReference>
<dbReference type="PROSITE" id="PS51384">
    <property type="entry name" value="FAD_FR"/>
    <property type="match status" value="1"/>
</dbReference>
<feature type="domain" description="FAD-binding FR-type" evidence="10">
    <location>
        <begin position="105"/>
        <end position="223"/>
    </location>
</feature>
<evidence type="ECO:0000256" key="1">
    <source>
        <dbReference type="ARBA" id="ARBA00001974"/>
    </source>
</evidence>
<evidence type="ECO:0000259" key="10">
    <source>
        <dbReference type="PROSITE" id="PS51384"/>
    </source>
</evidence>
<keyword evidence="8" id="KW-0472">Membrane</keyword>
<dbReference type="GO" id="GO:0071949">
    <property type="term" value="F:FAD binding"/>
    <property type="evidence" value="ECO:0007669"/>
    <property type="project" value="TreeGrafter"/>
</dbReference>
<dbReference type="PRINTS" id="PR00406">
    <property type="entry name" value="CYTB5RDTASE"/>
</dbReference>
<feature type="binding site" evidence="6">
    <location>
        <position position="182"/>
    </location>
    <ligand>
        <name>FAD</name>
        <dbReference type="ChEBI" id="CHEBI:57692"/>
    </ligand>
</feature>
<evidence type="ECO:0000256" key="4">
    <source>
        <dbReference type="ARBA" id="ARBA00023002"/>
    </source>
</evidence>
<feature type="signal peptide" evidence="9">
    <location>
        <begin position="1"/>
        <end position="18"/>
    </location>
</feature>
<dbReference type="AlphaFoldDB" id="A0AAD2CWN8"/>
<keyword evidence="3 6" id="KW-0274">FAD</keyword>
<keyword evidence="8" id="KW-0812">Transmembrane</keyword>
<feature type="binding site" evidence="6">
    <location>
        <position position="198"/>
    </location>
    <ligand>
        <name>FAD</name>
        <dbReference type="ChEBI" id="CHEBI:57692"/>
    </ligand>
</feature>
<evidence type="ECO:0000256" key="9">
    <source>
        <dbReference type="SAM" id="SignalP"/>
    </source>
</evidence>
<protein>
    <recommendedName>
        <fullName evidence="7">NADH-cytochrome b5 reductase</fullName>
        <ecNumber evidence="7">1.6.2.2</ecNumber>
    </recommendedName>
</protein>
<evidence type="ECO:0000256" key="3">
    <source>
        <dbReference type="ARBA" id="ARBA00022827"/>
    </source>
</evidence>
<dbReference type="PANTHER" id="PTHR19370">
    <property type="entry name" value="NADH-CYTOCHROME B5 REDUCTASE"/>
    <property type="match status" value="1"/>
</dbReference>
<feature type="binding site" evidence="6">
    <location>
        <position position="250"/>
    </location>
    <ligand>
        <name>FAD</name>
        <dbReference type="ChEBI" id="CHEBI:57692"/>
    </ligand>
</feature>
<evidence type="ECO:0000256" key="5">
    <source>
        <dbReference type="ARBA" id="ARBA00023027"/>
    </source>
</evidence>
<dbReference type="EC" id="1.6.2.2" evidence="7"/>
<dbReference type="CDD" id="cd06183">
    <property type="entry name" value="cyt_b5_reduct_like"/>
    <property type="match status" value="1"/>
</dbReference>
<feature type="chain" id="PRO_5042286528" description="NADH-cytochrome b5 reductase" evidence="9">
    <location>
        <begin position="19"/>
        <end position="361"/>
    </location>
</feature>
<dbReference type="Proteomes" id="UP001295684">
    <property type="component" value="Unassembled WGS sequence"/>
</dbReference>
<dbReference type="Gene3D" id="2.40.30.10">
    <property type="entry name" value="Translation factors"/>
    <property type="match status" value="1"/>
</dbReference>
<evidence type="ECO:0000256" key="8">
    <source>
        <dbReference type="SAM" id="Phobius"/>
    </source>
</evidence>
<name>A0AAD2CWN8_EUPCR</name>
<organism evidence="11 12">
    <name type="scientific">Euplotes crassus</name>
    <dbReference type="NCBI Taxonomy" id="5936"/>
    <lineage>
        <taxon>Eukaryota</taxon>
        <taxon>Sar</taxon>
        <taxon>Alveolata</taxon>
        <taxon>Ciliophora</taxon>
        <taxon>Intramacronucleata</taxon>
        <taxon>Spirotrichea</taxon>
        <taxon>Hypotrichia</taxon>
        <taxon>Euplotida</taxon>
        <taxon>Euplotidae</taxon>
        <taxon>Moneuplotes</taxon>
    </lineage>
</organism>
<keyword evidence="2 6" id="KW-0285">Flavoprotein</keyword>
<feature type="binding site" evidence="6">
    <location>
        <position position="163"/>
    </location>
    <ligand>
        <name>FAD</name>
        <dbReference type="ChEBI" id="CHEBI:57692"/>
    </ligand>
</feature>
<dbReference type="SUPFAM" id="SSF52343">
    <property type="entry name" value="Ferredoxin reductase-like, C-terminal NADP-linked domain"/>
    <property type="match status" value="1"/>
</dbReference>
<reference evidence="11" key="1">
    <citation type="submission" date="2023-07" db="EMBL/GenBank/DDBJ databases">
        <authorList>
            <consortium name="AG Swart"/>
            <person name="Singh M."/>
            <person name="Singh A."/>
            <person name="Seah K."/>
            <person name="Emmerich C."/>
        </authorList>
    </citation>
    <scope>NUCLEOTIDE SEQUENCE</scope>
    <source>
        <strain evidence="11">DP1</strain>
    </source>
</reference>
<keyword evidence="4 7" id="KW-0560">Oxidoreductase</keyword>
<keyword evidence="8" id="KW-1133">Transmembrane helix</keyword>
<evidence type="ECO:0000313" key="11">
    <source>
        <dbReference type="EMBL" id="CAI2373400.1"/>
    </source>
</evidence>
<evidence type="ECO:0000256" key="7">
    <source>
        <dbReference type="RuleBase" id="RU361226"/>
    </source>
</evidence>
<dbReference type="InterPro" id="IPR017927">
    <property type="entry name" value="FAD-bd_FR_type"/>
</dbReference>
<keyword evidence="12" id="KW-1185">Reference proteome</keyword>
<dbReference type="GO" id="GO:0090524">
    <property type="term" value="F:cytochrome-b5 reductase activity, acting on NADH"/>
    <property type="evidence" value="ECO:0007669"/>
    <property type="project" value="UniProtKB-EC"/>
</dbReference>
<comment type="cofactor">
    <cofactor evidence="1 6 7">
        <name>FAD</name>
        <dbReference type="ChEBI" id="CHEBI:57692"/>
    </cofactor>
</comment>
<evidence type="ECO:0000256" key="6">
    <source>
        <dbReference type="PIRSR" id="PIRSR601834-1"/>
    </source>
</evidence>
<dbReference type="FunFam" id="3.40.50.80:FF:000009">
    <property type="entry name" value="NADH-cytochrome b5 reductase"/>
    <property type="match status" value="1"/>
</dbReference>
<accession>A0AAD2CWN8</accession>
<dbReference type="InterPro" id="IPR017938">
    <property type="entry name" value="Riboflavin_synthase-like_b-brl"/>
</dbReference>
<dbReference type="InterPro" id="IPR008333">
    <property type="entry name" value="Cbr1-like_FAD-bd_dom"/>
</dbReference>
<comment type="similarity">
    <text evidence="7">Belongs to the flavoprotein pyridine nucleotide cytochrome reductase family.</text>
</comment>
<keyword evidence="9" id="KW-0732">Signal</keyword>
<dbReference type="PRINTS" id="PR00371">
    <property type="entry name" value="FPNCR"/>
</dbReference>
<dbReference type="InterPro" id="IPR039261">
    <property type="entry name" value="FNR_nucleotide-bd"/>
</dbReference>
<comment type="caution">
    <text evidence="11">The sequence shown here is derived from an EMBL/GenBank/DDBJ whole genome shotgun (WGS) entry which is preliminary data.</text>
</comment>
<sequence>MAAKYILLILGLSLSVLARRRSRPDNSTAPPVRADYTPFSHWSWLWAIGCILVLLAIRNWVKNRAFDHAKINVIDEIQKRDGVYRRKDYEADSKGVLQTLPKDEDGCIKLPLTSRTKINHDTYHFRFDFPKKDQEFGLHIGGHVVFYANVTNPETGKEEEIARKYTPVSTVHQKGYIEFVIKIYRAGENSKFPHGGLMTQYLEKLPIGEYLKMEGPMGKLSYLGCGNFYISKKYHIKKEIGMVAGGSGITPIFQIIQAVVHNKDKIKCHLLFGNKSEKDILIREELEQLQEDYPANFKLTYIIDAAENPDTWKGETGYITQEILEEYMPKASDNSLIVTCGPPIMNQLVKKFMPDHMIHKF</sequence>
<feature type="transmembrane region" description="Helical" evidence="8">
    <location>
        <begin position="42"/>
        <end position="61"/>
    </location>
</feature>